<dbReference type="Proteomes" id="UP001218188">
    <property type="component" value="Unassembled WGS sequence"/>
</dbReference>
<evidence type="ECO:0000313" key="2">
    <source>
        <dbReference type="Proteomes" id="UP001218188"/>
    </source>
</evidence>
<proteinExistence type="predicted"/>
<dbReference type="AlphaFoldDB" id="A0AAD6XCJ6"/>
<reference evidence="1" key="1">
    <citation type="submission" date="2023-03" db="EMBL/GenBank/DDBJ databases">
        <title>Massive genome expansion in bonnet fungi (Mycena s.s.) driven by repeated elements and novel gene families across ecological guilds.</title>
        <authorList>
            <consortium name="Lawrence Berkeley National Laboratory"/>
            <person name="Harder C.B."/>
            <person name="Miyauchi S."/>
            <person name="Viragh M."/>
            <person name="Kuo A."/>
            <person name="Thoen E."/>
            <person name="Andreopoulos B."/>
            <person name="Lu D."/>
            <person name="Skrede I."/>
            <person name="Drula E."/>
            <person name="Henrissat B."/>
            <person name="Morin E."/>
            <person name="Kohler A."/>
            <person name="Barry K."/>
            <person name="LaButti K."/>
            <person name="Morin E."/>
            <person name="Salamov A."/>
            <person name="Lipzen A."/>
            <person name="Mereny Z."/>
            <person name="Hegedus B."/>
            <person name="Baldrian P."/>
            <person name="Stursova M."/>
            <person name="Weitz H."/>
            <person name="Taylor A."/>
            <person name="Grigoriev I.V."/>
            <person name="Nagy L.G."/>
            <person name="Martin F."/>
            <person name="Kauserud H."/>
        </authorList>
    </citation>
    <scope>NUCLEOTIDE SEQUENCE</scope>
    <source>
        <strain evidence="1">CBHHK200</strain>
    </source>
</reference>
<sequence length="270" mass="30565">MSAQPVLPPELEREVFEATALMYCHIIPILMRVARRIHIWIEPFLYRVVRAEYRTQAIIDVLLNKSPTFCHLAVRHLALLDGSQQFSRDDAVQLLALCKGVTNLALGNSFMADPILIPILAEMALLRLAVSVTDLGCDLSHPLFSSVTHLILFDREEEVLLPLCAEIPNLASLTHLCLFFDLPKHGVVSVLAESSRLKLFLILWPPGTEFNRTKTPHTEDIRFVVGIYGNGYWDQWVDGAHGLPDYWTRGDALIAQKRNGEIEAARYWLE</sequence>
<protein>
    <submittedName>
        <fullName evidence="1">Uncharacterized protein</fullName>
    </submittedName>
</protein>
<comment type="caution">
    <text evidence="1">The sequence shown here is derived from an EMBL/GenBank/DDBJ whole genome shotgun (WGS) entry which is preliminary data.</text>
</comment>
<dbReference type="EMBL" id="JARJCM010000010">
    <property type="protein sequence ID" value="KAJ7043041.1"/>
    <property type="molecule type" value="Genomic_DNA"/>
</dbReference>
<evidence type="ECO:0000313" key="1">
    <source>
        <dbReference type="EMBL" id="KAJ7043041.1"/>
    </source>
</evidence>
<gene>
    <name evidence="1" type="ORF">C8F04DRAFT_1073469</name>
</gene>
<accession>A0AAD6XCJ6</accession>
<keyword evidence="2" id="KW-1185">Reference proteome</keyword>
<name>A0AAD6XCJ6_9AGAR</name>
<organism evidence="1 2">
    <name type="scientific">Mycena alexandri</name>
    <dbReference type="NCBI Taxonomy" id="1745969"/>
    <lineage>
        <taxon>Eukaryota</taxon>
        <taxon>Fungi</taxon>
        <taxon>Dikarya</taxon>
        <taxon>Basidiomycota</taxon>
        <taxon>Agaricomycotina</taxon>
        <taxon>Agaricomycetes</taxon>
        <taxon>Agaricomycetidae</taxon>
        <taxon>Agaricales</taxon>
        <taxon>Marasmiineae</taxon>
        <taxon>Mycenaceae</taxon>
        <taxon>Mycena</taxon>
    </lineage>
</organism>